<name>A0A835CVT9_APHGI</name>
<organism evidence="1 2">
    <name type="scientific">Aphidius gifuensis</name>
    <name type="common">Parasitoid wasp</name>
    <dbReference type="NCBI Taxonomy" id="684658"/>
    <lineage>
        <taxon>Eukaryota</taxon>
        <taxon>Metazoa</taxon>
        <taxon>Ecdysozoa</taxon>
        <taxon>Arthropoda</taxon>
        <taxon>Hexapoda</taxon>
        <taxon>Insecta</taxon>
        <taxon>Pterygota</taxon>
        <taxon>Neoptera</taxon>
        <taxon>Endopterygota</taxon>
        <taxon>Hymenoptera</taxon>
        <taxon>Apocrita</taxon>
        <taxon>Ichneumonoidea</taxon>
        <taxon>Braconidae</taxon>
        <taxon>Aphidiinae</taxon>
        <taxon>Aphidius</taxon>
    </lineage>
</organism>
<sequence>MEKSSNKRISSGGFWHESLEVYFEQLPVIWGTVAKFYATKEHYNEVRENRINGTISTLEQELTHKIGSLHQSIVTRSKQADQNFEEFRYNYNHDYIFSEQAPIRTAFKSSFSTKDIKNFNPDGEIGTELFMESIKGAACFIFQKKQNTFIDGLLELKKLHEKLIRDFQNKQKNRKLLKFIQDLFCRIEIIGLDLNLLFFQPDIYLFTASTMLKSCKNISICNIQPSRYFLKYLPKIFLFEEDKTWYKYNETFKDLPKNEYAEFDEYLRNYTHQRNIKEKKSTALNYIDKLPLNDVEFDEEKLNFALEYIEDISMED</sequence>
<evidence type="ECO:0000313" key="1">
    <source>
        <dbReference type="EMBL" id="KAF7997609.1"/>
    </source>
</evidence>
<proteinExistence type="predicted"/>
<protein>
    <submittedName>
        <fullName evidence="1">Uncharacterized protein</fullName>
    </submittedName>
</protein>
<comment type="caution">
    <text evidence="1">The sequence shown here is derived from an EMBL/GenBank/DDBJ whole genome shotgun (WGS) entry which is preliminary data.</text>
</comment>
<reference evidence="1 2" key="1">
    <citation type="submission" date="2020-08" db="EMBL/GenBank/DDBJ databases">
        <title>Aphidius gifuensis genome sequencing and assembly.</title>
        <authorList>
            <person name="Du Z."/>
        </authorList>
    </citation>
    <scope>NUCLEOTIDE SEQUENCE [LARGE SCALE GENOMIC DNA]</scope>
    <source>
        <strain evidence="1">YNYX2018</strain>
        <tissue evidence="1">Adults</tissue>
    </source>
</reference>
<dbReference type="EMBL" id="JACMRX010000001">
    <property type="protein sequence ID" value="KAF7997609.1"/>
    <property type="molecule type" value="Genomic_DNA"/>
</dbReference>
<gene>
    <name evidence="1" type="ORF">HCN44_006180</name>
</gene>
<dbReference type="Proteomes" id="UP000639338">
    <property type="component" value="Unassembled WGS sequence"/>
</dbReference>
<dbReference type="AlphaFoldDB" id="A0A835CVT9"/>
<keyword evidence="2" id="KW-1185">Reference proteome</keyword>
<accession>A0A835CVT9</accession>
<evidence type="ECO:0000313" key="2">
    <source>
        <dbReference type="Proteomes" id="UP000639338"/>
    </source>
</evidence>